<evidence type="ECO:0008006" key="4">
    <source>
        <dbReference type="Google" id="ProtNLM"/>
    </source>
</evidence>
<organism evidence="2 3">
    <name type="scientific">Tigheibacillus halophilus</name>
    <dbReference type="NCBI Taxonomy" id="361280"/>
    <lineage>
        <taxon>Bacteria</taxon>
        <taxon>Bacillati</taxon>
        <taxon>Bacillota</taxon>
        <taxon>Bacilli</taxon>
        <taxon>Bacillales</taxon>
        <taxon>Bacillaceae</taxon>
        <taxon>Tigheibacillus</taxon>
    </lineage>
</organism>
<dbReference type="RefSeq" id="WP_390357316.1">
    <property type="nucleotide sequence ID" value="NZ_JBHUIZ010000015.1"/>
</dbReference>
<evidence type="ECO:0000256" key="1">
    <source>
        <dbReference type="SAM" id="Phobius"/>
    </source>
</evidence>
<reference evidence="2 3" key="1">
    <citation type="submission" date="2023-10" db="EMBL/GenBank/DDBJ databases">
        <title>Virgibacillus halophilus 5B73C genome.</title>
        <authorList>
            <person name="Miliotis G."/>
            <person name="Sengupta P."/>
            <person name="Hameed A."/>
            <person name="Chuvochina M."/>
            <person name="Mcdonagh F."/>
            <person name="Simpson A.C."/>
            <person name="Singh N.K."/>
            <person name="Rekha P.D."/>
            <person name="Raman K."/>
            <person name="Hugenholtz P."/>
            <person name="Venkateswaran K."/>
        </authorList>
    </citation>
    <scope>NUCLEOTIDE SEQUENCE [LARGE SCALE GENOMIC DNA]</scope>
    <source>
        <strain evidence="2 3">5B73C</strain>
    </source>
</reference>
<sequence>MDLISFTPLIILLIYLLIIGFIAYFLINVLLFMRRKSHSDDLLKQKIEELTRKLGEQKDK</sequence>
<evidence type="ECO:0000313" key="3">
    <source>
        <dbReference type="Proteomes" id="UP001281447"/>
    </source>
</evidence>
<name>A0ABU5C521_9BACI</name>
<feature type="transmembrane region" description="Helical" evidence="1">
    <location>
        <begin position="6"/>
        <end position="27"/>
    </location>
</feature>
<dbReference type="EMBL" id="JAWDIP010000003">
    <property type="protein sequence ID" value="MDY0393956.1"/>
    <property type="molecule type" value="Genomic_DNA"/>
</dbReference>
<keyword evidence="1" id="KW-1133">Transmembrane helix</keyword>
<keyword evidence="3" id="KW-1185">Reference proteome</keyword>
<gene>
    <name evidence="2" type="ORF">RWE15_05105</name>
</gene>
<dbReference type="Proteomes" id="UP001281447">
    <property type="component" value="Unassembled WGS sequence"/>
</dbReference>
<proteinExistence type="predicted"/>
<accession>A0ABU5C521</accession>
<evidence type="ECO:0000313" key="2">
    <source>
        <dbReference type="EMBL" id="MDY0393956.1"/>
    </source>
</evidence>
<protein>
    <recommendedName>
        <fullName evidence="4">DUF4083 domain-containing protein</fullName>
    </recommendedName>
</protein>
<keyword evidence="1" id="KW-0812">Transmembrane</keyword>
<keyword evidence="1" id="KW-0472">Membrane</keyword>
<comment type="caution">
    <text evidence="2">The sequence shown here is derived from an EMBL/GenBank/DDBJ whole genome shotgun (WGS) entry which is preliminary data.</text>
</comment>